<dbReference type="PROSITE" id="PS51257">
    <property type="entry name" value="PROKAR_LIPOPROTEIN"/>
    <property type="match status" value="1"/>
</dbReference>
<comment type="similarity">
    <text evidence="2">Belongs to the bacterial solute-binding protein 5 family.</text>
</comment>
<dbReference type="RefSeq" id="WP_252446417.1">
    <property type="nucleotide sequence ID" value="NZ_JAGSOV010000097.1"/>
</dbReference>
<protein>
    <recommendedName>
        <fullName evidence="5">Solute-binding protein family 5 domain-containing protein</fullName>
    </recommendedName>
</protein>
<evidence type="ECO:0000256" key="1">
    <source>
        <dbReference type="ARBA" id="ARBA00004196"/>
    </source>
</evidence>
<keyword evidence="3" id="KW-0813">Transport</keyword>
<comment type="caution">
    <text evidence="6">The sequence shown here is derived from an EMBL/GenBank/DDBJ whole genome shotgun (WGS) entry which is preliminary data.</text>
</comment>
<dbReference type="PANTHER" id="PTHR30290">
    <property type="entry name" value="PERIPLASMIC BINDING COMPONENT OF ABC TRANSPORTER"/>
    <property type="match status" value="1"/>
</dbReference>
<name>A0ABT1ACW0_9PSEU</name>
<dbReference type="Gene3D" id="3.40.190.10">
    <property type="entry name" value="Periplasmic binding protein-like II"/>
    <property type="match status" value="1"/>
</dbReference>
<feature type="domain" description="Solute-binding protein family 5" evidence="5">
    <location>
        <begin position="74"/>
        <end position="416"/>
    </location>
</feature>
<dbReference type="SUPFAM" id="SSF53850">
    <property type="entry name" value="Periplasmic binding protein-like II"/>
    <property type="match status" value="1"/>
</dbReference>
<accession>A0ABT1ACW0</accession>
<sequence length="515" mass="53612">MRRVVVLVGVVLLVLLGACGTGPAAPDSGGEGGLALAVSKINAALDPAESLTTSYLRSFGAGESLAKIRPDGTVAPELAESLTATAPGTWTVVLREGATFHSGAPVDAEAVRASLERSRVLNELAADLVEEVTFDVVDPRTLTATTAGPSPYLDATLAHYELQIHNVASYAGLTAPATTADLTGPFRVTAFAPEQELTLERNPTWWGQAPAVDTITVQQVTDPEARAQIALAGQADVVDLLPPSAVAELRTAEGTRLQGAPAANTVAVYLNPSSPAAPALADQRVRQALAWAVDRAAVAEIAGEGLTGAAPSWLASNPAYPQADEQGFTRHDPALAARLLDEAGWVLGPDGRRAKDGAPLVLRLQTWGTEGPTGEVLQAQWDSLGVTVELSYVDNALVQQARERGDWDAQTAAFTTLGNVANLFAVQMGADGSGNYGRYDLPQVPALIERASAAATAEERTAAVLELNALHTEVVPAIPVHPRPQATAVSARVGGFVAHPLQYENLVQPGYTLDG</sequence>
<evidence type="ECO:0000259" key="5">
    <source>
        <dbReference type="Pfam" id="PF00496"/>
    </source>
</evidence>
<reference evidence="6" key="1">
    <citation type="submission" date="2021-04" db="EMBL/GenBank/DDBJ databases">
        <title>Pseudonocardia sp. nov., isolated from sandy soil of mangrove forest.</title>
        <authorList>
            <person name="Zan Z."/>
            <person name="Huang R."/>
            <person name="Liu W."/>
        </authorList>
    </citation>
    <scope>NUCLEOTIDE SEQUENCE</scope>
    <source>
        <strain evidence="6">S2-4</strain>
    </source>
</reference>
<proteinExistence type="inferred from homology"/>
<evidence type="ECO:0000256" key="2">
    <source>
        <dbReference type="ARBA" id="ARBA00005695"/>
    </source>
</evidence>
<evidence type="ECO:0000256" key="4">
    <source>
        <dbReference type="ARBA" id="ARBA00022729"/>
    </source>
</evidence>
<dbReference type="InterPro" id="IPR000914">
    <property type="entry name" value="SBP_5_dom"/>
</dbReference>
<evidence type="ECO:0000313" key="6">
    <source>
        <dbReference type="EMBL" id="MCO1660885.1"/>
    </source>
</evidence>
<dbReference type="InterPro" id="IPR030678">
    <property type="entry name" value="Peptide/Ni-bd"/>
</dbReference>
<dbReference type="EMBL" id="JAGSOV010000097">
    <property type="protein sequence ID" value="MCO1660885.1"/>
    <property type="molecule type" value="Genomic_DNA"/>
</dbReference>
<dbReference type="PIRSF" id="PIRSF002741">
    <property type="entry name" value="MppA"/>
    <property type="match status" value="1"/>
</dbReference>
<dbReference type="Proteomes" id="UP001165283">
    <property type="component" value="Unassembled WGS sequence"/>
</dbReference>
<comment type="subcellular location">
    <subcellularLocation>
        <location evidence="1">Cell envelope</location>
    </subcellularLocation>
</comment>
<organism evidence="6 7">
    <name type="scientific">Pseudonocardia humida</name>
    <dbReference type="NCBI Taxonomy" id="2800819"/>
    <lineage>
        <taxon>Bacteria</taxon>
        <taxon>Bacillati</taxon>
        <taxon>Actinomycetota</taxon>
        <taxon>Actinomycetes</taxon>
        <taxon>Pseudonocardiales</taxon>
        <taxon>Pseudonocardiaceae</taxon>
        <taxon>Pseudonocardia</taxon>
    </lineage>
</organism>
<dbReference type="PANTHER" id="PTHR30290:SF10">
    <property type="entry name" value="PERIPLASMIC OLIGOPEPTIDE-BINDING PROTEIN-RELATED"/>
    <property type="match status" value="1"/>
</dbReference>
<gene>
    <name evidence="6" type="ORF">KDL28_38140</name>
</gene>
<dbReference type="Pfam" id="PF00496">
    <property type="entry name" value="SBP_bac_5"/>
    <property type="match status" value="1"/>
</dbReference>
<dbReference type="InterPro" id="IPR039424">
    <property type="entry name" value="SBP_5"/>
</dbReference>
<keyword evidence="7" id="KW-1185">Reference proteome</keyword>
<keyword evidence="4" id="KW-0732">Signal</keyword>
<dbReference type="Gene3D" id="3.10.105.10">
    <property type="entry name" value="Dipeptide-binding Protein, Domain 3"/>
    <property type="match status" value="1"/>
</dbReference>
<evidence type="ECO:0000256" key="3">
    <source>
        <dbReference type="ARBA" id="ARBA00022448"/>
    </source>
</evidence>
<evidence type="ECO:0000313" key="7">
    <source>
        <dbReference type="Proteomes" id="UP001165283"/>
    </source>
</evidence>